<keyword evidence="5" id="KW-1185">Reference proteome</keyword>
<proteinExistence type="inferred from homology"/>
<organism evidence="4 5">
    <name type="scientific">Legionella bozemanae</name>
    <name type="common">Fluoribacter bozemanae</name>
    <dbReference type="NCBI Taxonomy" id="447"/>
    <lineage>
        <taxon>Bacteria</taxon>
        <taxon>Pseudomonadati</taxon>
        <taxon>Pseudomonadota</taxon>
        <taxon>Gammaproteobacteria</taxon>
        <taxon>Legionellales</taxon>
        <taxon>Legionellaceae</taxon>
        <taxon>Legionella</taxon>
    </lineage>
</organism>
<reference evidence="4 5" key="1">
    <citation type="submission" date="2015-11" db="EMBL/GenBank/DDBJ databases">
        <title>Genomic analysis of 38 Legionella species identifies large and diverse effector repertoires.</title>
        <authorList>
            <person name="Burstein D."/>
            <person name="Amaro F."/>
            <person name="Zusman T."/>
            <person name="Lifshitz Z."/>
            <person name="Cohen O."/>
            <person name="Gilbert J.A."/>
            <person name="Pupko T."/>
            <person name="Shuman H.A."/>
            <person name="Segal G."/>
        </authorList>
    </citation>
    <scope>NUCLEOTIDE SEQUENCE [LARGE SCALE GENOMIC DNA]</scope>
    <source>
        <strain evidence="4 5">WIGA</strain>
    </source>
</reference>
<dbReference type="AlphaFoldDB" id="A0A0W0RQ45"/>
<name>A0A0W0RQ45_LEGBO</name>
<evidence type="ECO:0000256" key="2">
    <source>
        <dbReference type="PIRNR" id="PIRNR006276"/>
    </source>
</evidence>
<dbReference type="CDD" id="cd00293">
    <property type="entry name" value="USP-like"/>
    <property type="match status" value="1"/>
</dbReference>
<accession>A0A0W0RQ45</accession>
<comment type="similarity">
    <text evidence="1 2">Belongs to the universal stress protein A family.</text>
</comment>
<protein>
    <recommendedName>
        <fullName evidence="2">Universal stress protein</fullName>
    </recommendedName>
</protein>
<dbReference type="STRING" id="447.Lboz_1825"/>
<dbReference type="PATRIC" id="fig|447.4.peg.1940"/>
<dbReference type="Proteomes" id="UP000054695">
    <property type="component" value="Unassembled WGS sequence"/>
</dbReference>
<dbReference type="RefSeq" id="WP_058459470.1">
    <property type="nucleotide sequence ID" value="NZ_CAAAIY010000022.1"/>
</dbReference>
<evidence type="ECO:0000256" key="1">
    <source>
        <dbReference type="ARBA" id="ARBA00008791"/>
    </source>
</evidence>
<dbReference type="GO" id="GO:0005737">
    <property type="term" value="C:cytoplasm"/>
    <property type="evidence" value="ECO:0007669"/>
    <property type="project" value="UniProtKB-SubCell"/>
</dbReference>
<comment type="subcellular location">
    <subcellularLocation>
        <location evidence="2">Cytoplasm</location>
    </subcellularLocation>
</comment>
<comment type="caution">
    <text evidence="4">The sequence shown here is derived from an EMBL/GenBank/DDBJ whole genome shotgun (WGS) entry which is preliminary data.</text>
</comment>
<feature type="domain" description="UspA" evidence="3">
    <location>
        <begin position="1"/>
        <end position="147"/>
    </location>
</feature>
<dbReference type="PANTHER" id="PTHR46268:SF15">
    <property type="entry name" value="UNIVERSAL STRESS PROTEIN HP_0031"/>
    <property type="match status" value="1"/>
</dbReference>
<dbReference type="InterPro" id="IPR014729">
    <property type="entry name" value="Rossmann-like_a/b/a_fold"/>
</dbReference>
<evidence type="ECO:0000259" key="3">
    <source>
        <dbReference type="Pfam" id="PF00582"/>
    </source>
</evidence>
<sequence>MYKKIIVAFDDSDTSYYALQEAIKLTKEAKADLLIIHVVEENFLFHGGPSFDYGALKAVYREEGQRVLDKAKKVMTSHSSIKFEAKLIELISSQGRIAEVIAEEAANWPADLLVLGTHGRRGFSRLFIGSVAENTLRIATIPVLLIRSPATS</sequence>
<dbReference type="EMBL" id="LNXU01000019">
    <property type="protein sequence ID" value="KTC73179.1"/>
    <property type="molecule type" value="Genomic_DNA"/>
</dbReference>
<keyword evidence="2" id="KW-0963">Cytoplasm</keyword>
<gene>
    <name evidence="4" type="ORF">Lboz_1825</name>
</gene>
<dbReference type="SUPFAM" id="SSF52402">
    <property type="entry name" value="Adenine nucleotide alpha hydrolases-like"/>
    <property type="match status" value="1"/>
</dbReference>
<dbReference type="PANTHER" id="PTHR46268">
    <property type="entry name" value="STRESS RESPONSE PROTEIN NHAX"/>
    <property type="match status" value="1"/>
</dbReference>
<dbReference type="OrthoDB" id="9792500at2"/>
<dbReference type="InterPro" id="IPR006016">
    <property type="entry name" value="UspA"/>
</dbReference>
<dbReference type="PRINTS" id="PR01438">
    <property type="entry name" value="UNVRSLSTRESS"/>
</dbReference>
<dbReference type="Gene3D" id="3.40.50.620">
    <property type="entry name" value="HUPs"/>
    <property type="match status" value="1"/>
</dbReference>
<dbReference type="InterPro" id="IPR006015">
    <property type="entry name" value="Universal_stress_UspA"/>
</dbReference>
<evidence type="ECO:0000313" key="5">
    <source>
        <dbReference type="Proteomes" id="UP000054695"/>
    </source>
</evidence>
<dbReference type="Pfam" id="PF00582">
    <property type="entry name" value="Usp"/>
    <property type="match status" value="1"/>
</dbReference>
<evidence type="ECO:0000313" key="4">
    <source>
        <dbReference type="EMBL" id="KTC73179.1"/>
    </source>
</evidence>
<dbReference type="PIRSF" id="PIRSF006276">
    <property type="entry name" value="UspA"/>
    <property type="match status" value="1"/>
</dbReference>